<dbReference type="OrthoDB" id="1522784at2"/>
<sequence length="395" mass="45497">MLAQKPPRTPFTHRAHDVIFNRVHGGNLVYNTCWEDPRLDREMMNLQADSRVVMITSAGCNALDYLLEGPAEIHAVDMNPRQNALLQLKLAMIQRGQFEDLFRLFGYGEHPEFRRLLSEVKDQLHPYALRYWSSKHYYFQKSALNPSFYYRGTAGQMAWIALQTFLRSPRVRDYVEALLHAPDLHAQQALYEHVKPALWNGLVSWLVRQPMAMTMLGVPRAQIRLIEAQFPGGLKGYIQSKLSQVLTEVPFQDNYFWRVYLTGHYTRDCCPNYLREEHQSALVAGAGRLATHSTTVANFLRENPGPYSHYVLLDHQDWLAAHKPQALAEEWQLILENSRPGTRILMRSASPVIDFIPPFARERLQMTHTQPLADYLHLQDRVGTYGCTLLADVIA</sequence>
<dbReference type="RefSeq" id="WP_078814229.1">
    <property type="nucleotide sequence ID" value="NZ_FUYE01000009.1"/>
</dbReference>
<evidence type="ECO:0000313" key="2">
    <source>
        <dbReference type="Proteomes" id="UP000190774"/>
    </source>
</evidence>
<protein>
    <submittedName>
        <fullName evidence="1">S-adenosylmethionine-diacylglycerol 3-amino-3-carboxypropyl transferase</fullName>
    </submittedName>
</protein>
<keyword evidence="2" id="KW-1185">Reference proteome</keyword>
<reference evidence="2" key="1">
    <citation type="submission" date="2017-02" db="EMBL/GenBank/DDBJ databases">
        <authorList>
            <person name="Varghese N."/>
            <person name="Submissions S."/>
        </authorList>
    </citation>
    <scope>NUCLEOTIDE SEQUENCE [LARGE SCALE GENOMIC DNA]</scope>
    <source>
        <strain evidence="2">ATCC 700200</strain>
    </source>
</reference>
<dbReference type="InterPro" id="IPR021829">
    <property type="entry name" value="DUF3419"/>
</dbReference>
<dbReference type="EMBL" id="FUYE01000009">
    <property type="protein sequence ID" value="SKA99819.1"/>
    <property type="molecule type" value="Genomic_DNA"/>
</dbReference>
<organism evidence="1 2">
    <name type="scientific">Prosthecobacter debontii</name>
    <dbReference type="NCBI Taxonomy" id="48467"/>
    <lineage>
        <taxon>Bacteria</taxon>
        <taxon>Pseudomonadati</taxon>
        <taxon>Verrucomicrobiota</taxon>
        <taxon>Verrucomicrobiia</taxon>
        <taxon>Verrucomicrobiales</taxon>
        <taxon>Verrucomicrobiaceae</taxon>
        <taxon>Prosthecobacter</taxon>
    </lineage>
</organism>
<keyword evidence="1" id="KW-0808">Transferase</keyword>
<dbReference type="PANTHER" id="PTHR47473:SF1">
    <property type="entry name" value="METHYLTRANSFERASE DOMAIN-CONTAINING PROTEIN"/>
    <property type="match status" value="1"/>
</dbReference>
<accession>A0A1T4YDG3</accession>
<proteinExistence type="predicted"/>
<dbReference type="Proteomes" id="UP000190774">
    <property type="component" value="Unassembled WGS sequence"/>
</dbReference>
<dbReference type="Pfam" id="PF11899">
    <property type="entry name" value="DUF3419"/>
    <property type="match status" value="1"/>
</dbReference>
<gene>
    <name evidence="1" type="ORF">SAMN02745166_03039</name>
</gene>
<dbReference type="STRING" id="48467.SAMN02745166_03039"/>
<dbReference type="AlphaFoldDB" id="A0A1T4YDG3"/>
<dbReference type="PANTHER" id="PTHR47473">
    <property type="entry name" value="BTA1P"/>
    <property type="match status" value="1"/>
</dbReference>
<evidence type="ECO:0000313" key="1">
    <source>
        <dbReference type="EMBL" id="SKA99819.1"/>
    </source>
</evidence>
<dbReference type="GO" id="GO:0016740">
    <property type="term" value="F:transferase activity"/>
    <property type="evidence" value="ECO:0007669"/>
    <property type="project" value="UniProtKB-KW"/>
</dbReference>
<name>A0A1T4YDG3_9BACT</name>